<feature type="non-terminal residue" evidence="1">
    <location>
        <position position="82"/>
    </location>
</feature>
<evidence type="ECO:0000313" key="1">
    <source>
        <dbReference type="EMBL" id="KAF0883525.1"/>
    </source>
</evidence>
<feature type="non-terminal residue" evidence="1">
    <location>
        <position position="1"/>
    </location>
</feature>
<dbReference type="AlphaFoldDB" id="A0A6G1B5H8"/>
<reference evidence="1 2" key="1">
    <citation type="submission" date="2019-11" db="EMBL/GenBank/DDBJ databases">
        <authorList>
            <person name="Yang C."/>
            <person name="Li F."/>
        </authorList>
    </citation>
    <scope>NUCLEOTIDE SEQUENCE [LARGE SCALE GENOMIC DNA]</scope>
    <source>
        <strain evidence="1">KB4526</strain>
        <tissue evidence="1">Muscle</tissue>
    </source>
</reference>
<evidence type="ECO:0000313" key="2">
    <source>
        <dbReference type="Proteomes" id="UP000475037"/>
    </source>
</evidence>
<gene>
    <name evidence="1" type="ORF">FOF47_R18054</name>
</gene>
<dbReference type="EMBL" id="VOAJ01002076">
    <property type="protein sequence ID" value="KAF0883525.1"/>
    <property type="molecule type" value="Genomic_DNA"/>
</dbReference>
<name>A0A6G1B5H8_CROCR</name>
<protein>
    <submittedName>
        <fullName evidence="1">CE058 protein</fullName>
    </submittedName>
</protein>
<comment type="caution">
    <text evidence="1">The sequence shown here is derived from an EMBL/GenBank/DDBJ whole genome shotgun (WGS) entry which is preliminary data.</text>
</comment>
<sequence length="82" mass="9437">QMFKNNVTDHKLNMEAIIKNINTISLELKKMQELSQLLLCDLTLHFNHPVKTDDLEETEGRPLLFDESKISDVSFVSNSFSV</sequence>
<keyword evidence="2" id="KW-1185">Reference proteome</keyword>
<accession>A0A6G1B5H8</accession>
<proteinExistence type="predicted"/>
<dbReference type="Proteomes" id="UP000475037">
    <property type="component" value="Unassembled WGS sequence"/>
</dbReference>
<organism evidence="1 2">
    <name type="scientific">Crocuta crocuta</name>
    <name type="common">Spotted hyena</name>
    <dbReference type="NCBI Taxonomy" id="9678"/>
    <lineage>
        <taxon>Eukaryota</taxon>
        <taxon>Metazoa</taxon>
        <taxon>Chordata</taxon>
        <taxon>Craniata</taxon>
        <taxon>Vertebrata</taxon>
        <taxon>Euteleostomi</taxon>
        <taxon>Mammalia</taxon>
        <taxon>Eutheria</taxon>
        <taxon>Laurasiatheria</taxon>
        <taxon>Carnivora</taxon>
        <taxon>Feliformia</taxon>
        <taxon>Hyaenidae</taxon>
        <taxon>Crocuta</taxon>
    </lineage>
</organism>